<dbReference type="Pfam" id="PF09359">
    <property type="entry name" value="VTC"/>
    <property type="match status" value="1"/>
</dbReference>
<accession>A0ABV9MDZ3</accession>
<evidence type="ECO:0000259" key="1">
    <source>
        <dbReference type="Pfam" id="PF09359"/>
    </source>
</evidence>
<dbReference type="InterPro" id="IPR018966">
    <property type="entry name" value="VTC_domain"/>
</dbReference>
<dbReference type="EMBL" id="JBHSGL010000005">
    <property type="protein sequence ID" value="MFC4712788.1"/>
    <property type="molecule type" value="Genomic_DNA"/>
</dbReference>
<dbReference type="RefSeq" id="WP_377278216.1">
    <property type="nucleotide sequence ID" value="NZ_JBHSGL010000005.1"/>
</dbReference>
<dbReference type="Gene3D" id="3.20.100.30">
    <property type="entry name" value="VTC, catalytic tunnel domain"/>
    <property type="match status" value="1"/>
</dbReference>
<proteinExistence type="predicted"/>
<protein>
    <submittedName>
        <fullName evidence="2">Polyphosphate polymerase domain-containing protein</fullName>
    </submittedName>
</protein>
<reference evidence="3" key="1">
    <citation type="journal article" date="2019" name="Int. J. Syst. Evol. Microbiol.">
        <title>The Global Catalogue of Microorganisms (GCM) 10K type strain sequencing project: providing services to taxonomists for standard genome sequencing and annotation.</title>
        <authorList>
            <consortium name="The Broad Institute Genomics Platform"/>
            <consortium name="The Broad Institute Genome Sequencing Center for Infectious Disease"/>
            <person name="Wu L."/>
            <person name="Ma J."/>
        </authorList>
    </citation>
    <scope>NUCLEOTIDE SEQUENCE [LARGE SCALE GENOMIC DNA]</scope>
    <source>
        <strain evidence="3">CGMCC 1.12151</strain>
    </source>
</reference>
<dbReference type="CDD" id="cd07750">
    <property type="entry name" value="PolyPPase_VTC_like"/>
    <property type="match status" value="1"/>
</dbReference>
<name>A0ABV9MDZ3_9BACL</name>
<dbReference type="Proteomes" id="UP001595932">
    <property type="component" value="Unassembled WGS sequence"/>
</dbReference>
<dbReference type="InterPro" id="IPR042267">
    <property type="entry name" value="VTC_sf"/>
</dbReference>
<gene>
    <name evidence="2" type="ORF">ACFO5U_07960</name>
</gene>
<evidence type="ECO:0000313" key="3">
    <source>
        <dbReference type="Proteomes" id="UP001595932"/>
    </source>
</evidence>
<comment type="caution">
    <text evidence="2">The sequence shown here is derived from an EMBL/GenBank/DDBJ whole genome shotgun (WGS) entry which is preliminary data.</text>
</comment>
<organism evidence="2 3">
    <name type="scientific">Planococcus dechangensis</name>
    <dbReference type="NCBI Taxonomy" id="1176255"/>
    <lineage>
        <taxon>Bacteria</taxon>
        <taxon>Bacillati</taxon>
        <taxon>Bacillota</taxon>
        <taxon>Bacilli</taxon>
        <taxon>Bacillales</taxon>
        <taxon>Caryophanaceae</taxon>
        <taxon>Planococcus</taxon>
    </lineage>
</organism>
<sequence>MAIEIFSRREQKYLITTTQYESLKEKLKHHMRNDQNGENGRYTVSSLYFDNAERDIYFETKNKLKYRQKLRLRVYGQIDPNGIAFFEVKQKHKNVVHKRRLTMPLSEAYRYLETDAYGALDEYDTSNPQVLREIDYFRRFYRLEPAMVVAYDRHAMHGLDDSNLRITFDFNLRCRKDELQLEKGPYGEHFIDPDLVIMEVKVDHSVPLWLVRILQELDCEQRSASKFCTSTELLSKGEFKKTDVEQTTLGGYSNGYDQ</sequence>
<evidence type="ECO:0000313" key="2">
    <source>
        <dbReference type="EMBL" id="MFC4712788.1"/>
    </source>
</evidence>
<feature type="domain" description="VTC" evidence="1">
    <location>
        <begin position="8"/>
        <end position="234"/>
    </location>
</feature>
<keyword evidence="3" id="KW-1185">Reference proteome</keyword>